<evidence type="ECO:0000313" key="2">
    <source>
        <dbReference type="EMBL" id="GBL99266.1"/>
    </source>
</evidence>
<dbReference type="Proteomes" id="UP000499080">
    <property type="component" value="Unassembled WGS sequence"/>
</dbReference>
<dbReference type="OrthoDB" id="6429931at2759"/>
<protein>
    <submittedName>
        <fullName evidence="2">Uncharacterized protein</fullName>
    </submittedName>
</protein>
<dbReference type="EMBL" id="BGPR01000147">
    <property type="protein sequence ID" value="GBL99266.1"/>
    <property type="molecule type" value="Genomic_DNA"/>
</dbReference>
<sequence length="171" mass="19245">MENFSASHDRVEKFKNMHGLAACFLSGESTSVNEGTVQQWKEDFAYLVDETGFIYKLMPDRTVTFKGEQCHDGKECKERLTVLLCCNADGSEKFRHCEFIDADENLITVQLRQIGNIAAEINGGEEDEEEGNDDEDDAVDEGIPCFVIPEMKDVCTPPPSSTKPQKNRDRN</sequence>
<proteinExistence type="predicted"/>
<evidence type="ECO:0000313" key="3">
    <source>
        <dbReference type="Proteomes" id="UP000499080"/>
    </source>
</evidence>
<gene>
    <name evidence="2" type="ORF">AVEN_177304_1</name>
</gene>
<accession>A0A4Y2C6I9</accession>
<dbReference type="AlphaFoldDB" id="A0A4Y2C6I9"/>
<feature type="compositionally biased region" description="Acidic residues" evidence="1">
    <location>
        <begin position="123"/>
        <end position="140"/>
    </location>
</feature>
<organism evidence="2 3">
    <name type="scientific">Araneus ventricosus</name>
    <name type="common">Orbweaver spider</name>
    <name type="synonym">Epeira ventricosa</name>
    <dbReference type="NCBI Taxonomy" id="182803"/>
    <lineage>
        <taxon>Eukaryota</taxon>
        <taxon>Metazoa</taxon>
        <taxon>Ecdysozoa</taxon>
        <taxon>Arthropoda</taxon>
        <taxon>Chelicerata</taxon>
        <taxon>Arachnida</taxon>
        <taxon>Araneae</taxon>
        <taxon>Araneomorphae</taxon>
        <taxon>Entelegynae</taxon>
        <taxon>Araneoidea</taxon>
        <taxon>Araneidae</taxon>
        <taxon>Araneus</taxon>
    </lineage>
</organism>
<comment type="caution">
    <text evidence="2">The sequence shown here is derived from an EMBL/GenBank/DDBJ whole genome shotgun (WGS) entry which is preliminary data.</text>
</comment>
<feature type="region of interest" description="Disordered" evidence="1">
    <location>
        <begin position="121"/>
        <end position="171"/>
    </location>
</feature>
<evidence type="ECO:0000256" key="1">
    <source>
        <dbReference type="SAM" id="MobiDB-lite"/>
    </source>
</evidence>
<name>A0A4Y2C6I9_ARAVE</name>
<reference evidence="2 3" key="1">
    <citation type="journal article" date="2019" name="Sci. Rep.">
        <title>Orb-weaving spider Araneus ventricosus genome elucidates the spidroin gene catalogue.</title>
        <authorList>
            <person name="Kono N."/>
            <person name="Nakamura H."/>
            <person name="Ohtoshi R."/>
            <person name="Moran D.A.P."/>
            <person name="Shinohara A."/>
            <person name="Yoshida Y."/>
            <person name="Fujiwara M."/>
            <person name="Mori M."/>
            <person name="Tomita M."/>
            <person name="Arakawa K."/>
        </authorList>
    </citation>
    <scope>NUCLEOTIDE SEQUENCE [LARGE SCALE GENOMIC DNA]</scope>
</reference>
<keyword evidence="3" id="KW-1185">Reference proteome</keyword>